<protein>
    <submittedName>
        <fullName evidence="1">Uncharacterized protein</fullName>
    </submittedName>
</protein>
<accession>A0A0S3SGX4</accession>
<dbReference type="AlphaFoldDB" id="A0A0S3SGX4"/>
<proteinExistence type="predicted"/>
<reference evidence="1 2" key="1">
    <citation type="journal article" date="2015" name="Sci. Rep.">
        <title>The power of single molecule real-time sequencing technology in the de novo assembly of a eukaryotic genome.</title>
        <authorList>
            <person name="Sakai H."/>
            <person name="Naito K."/>
            <person name="Ogiso-Tanaka E."/>
            <person name="Takahashi Y."/>
            <person name="Iseki K."/>
            <person name="Muto C."/>
            <person name="Satou K."/>
            <person name="Teruya K."/>
            <person name="Shiroma A."/>
            <person name="Shimoji M."/>
            <person name="Hirano T."/>
            <person name="Itoh T."/>
            <person name="Kaga A."/>
            <person name="Tomooka N."/>
        </authorList>
    </citation>
    <scope>NUCLEOTIDE SEQUENCE [LARGE SCALE GENOMIC DNA]</scope>
    <source>
        <strain evidence="2">cv. Shumari</strain>
    </source>
</reference>
<organism evidence="1 2">
    <name type="scientific">Vigna angularis var. angularis</name>
    <dbReference type="NCBI Taxonomy" id="157739"/>
    <lineage>
        <taxon>Eukaryota</taxon>
        <taxon>Viridiplantae</taxon>
        <taxon>Streptophyta</taxon>
        <taxon>Embryophyta</taxon>
        <taxon>Tracheophyta</taxon>
        <taxon>Spermatophyta</taxon>
        <taxon>Magnoliopsida</taxon>
        <taxon>eudicotyledons</taxon>
        <taxon>Gunneridae</taxon>
        <taxon>Pentapetalae</taxon>
        <taxon>rosids</taxon>
        <taxon>fabids</taxon>
        <taxon>Fabales</taxon>
        <taxon>Fabaceae</taxon>
        <taxon>Papilionoideae</taxon>
        <taxon>50 kb inversion clade</taxon>
        <taxon>NPAAA clade</taxon>
        <taxon>indigoferoid/millettioid clade</taxon>
        <taxon>Phaseoleae</taxon>
        <taxon>Vigna</taxon>
    </lineage>
</organism>
<keyword evidence="2" id="KW-1185">Reference proteome</keyword>
<name>A0A0S3SGX4_PHAAN</name>
<evidence type="ECO:0000313" key="2">
    <source>
        <dbReference type="Proteomes" id="UP000291084"/>
    </source>
</evidence>
<dbReference type="Proteomes" id="UP000291084">
    <property type="component" value="Chromosome 7"/>
</dbReference>
<gene>
    <name evidence="1" type="primary">Vigan.07G071500</name>
    <name evidence="1" type="ORF">VIGAN_07071500</name>
</gene>
<dbReference type="EMBL" id="AP015040">
    <property type="protein sequence ID" value="BAT92056.1"/>
    <property type="molecule type" value="Genomic_DNA"/>
</dbReference>
<evidence type="ECO:0000313" key="1">
    <source>
        <dbReference type="EMBL" id="BAT92056.1"/>
    </source>
</evidence>
<sequence>MTLTRLTVHPQSLLVAHELQILSGLHTLKVKFFKGKRVDPLDITSLLSVVHLTSKMALTESQFSTSNVTKLVKKGSNRSRTSSITGSSSSTRSFGVVQAENHDEITSIETLQLDLSTIMTATNDFSDANRLGEGGFRHMKLGGHNWIGKSDTKS</sequence>